<dbReference type="EMBL" id="KQ965788">
    <property type="protein sequence ID" value="KXS12392.1"/>
    <property type="molecule type" value="Genomic_DNA"/>
</dbReference>
<name>A0A139A6G2_GONPJ</name>
<reference evidence="2 3" key="1">
    <citation type="journal article" date="2015" name="Genome Biol. Evol.">
        <title>Phylogenomic analyses indicate that early fungi evolved digesting cell walls of algal ancestors of land plants.</title>
        <authorList>
            <person name="Chang Y."/>
            <person name="Wang S."/>
            <person name="Sekimoto S."/>
            <person name="Aerts A.L."/>
            <person name="Choi C."/>
            <person name="Clum A."/>
            <person name="LaButti K.M."/>
            <person name="Lindquist E.A."/>
            <person name="Yee Ngan C."/>
            <person name="Ohm R.A."/>
            <person name="Salamov A.A."/>
            <person name="Grigoriev I.V."/>
            <person name="Spatafora J.W."/>
            <person name="Berbee M.L."/>
        </authorList>
    </citation>
    <scope>NUCLEOTIDE SEQUENCE [LARGE SCALE GENOMIC DNA]</scope>
    <source>
        <strain evidence="2 3">JEL478</strain>
    </source>
</reference>
<dbReference type="AlphaFoldDB" id="A0A139A6G2"/>
<evidence type="ECO:0000256" key="1">
    <source>
        <dbReference type="SAM" id="MobiDB-lite"/>
    </source>
</evidence>
<proteinExistence type="predicted"/>
<keyword evidence="3" id="KW-1185">Reference proteome</keyword>
<evidence type="ECO:0000313" key="3">
    <source>
        <dbReference type="Proteomes" id="UP000070544"/>
    </source>
</evidence>
<accession>A0A139A6G2</accession>
<feature type="region of interest" description="Disordered" evidence="1">
    <location>
        <begin position="1"/>
        <end position="29"/>
    </location>
</feature>
<feature type="compositionally biased region" description="Basic and acidic residues" evidence="1">
    <location>
        <begin position="12"/>
        <end position="27"/>
    </location>
</feature>
<sequence>MNGADGARAMNHMHDGEAQMRRDDGFKRGGGVRAMLSLHTGHTTWRTKWSST</sequence>
<protein>
    <submittedName>
        <fullName evidence="2">Uncharacterized protein</fullName>
    </submittedName>
</protein>
<organism evidence="2 3">
    <name type="scientific">Gonapodya prolifera (strain JEL478)</name>
    <name type="common">Monoblepharis prolifera</name>
    <dbReference type="NCBI Taxonomy" id="1344416"/>
    <lineage>
        <taxon>Eukaryota</taxon>
        <taxon>Fungi</taxon>
        <taxon>Fungi incertae sedis</taxon>
        <taxon>Chytridiomycota</taxon>
        <taxon>Chytridiomycota incertae sedis</taxon>
        <taxon>Monoblepharidomycetes</taxon>
        <taxon>Monoblepharidales</taxon>
        <taxon>Gonapodyaceae</taxon>
        <taxon>Gonapodya</taxon>
    </lineage>
</organism>
<gene>
    <name evidence="2" type="ORF">M427DRAFT_396780</name>
</gene>
<evidence type="ECO:0000313" key="2">
    <source>
        <dbReference type="EMBL" id="KXS12392.1"/>
    </source>
</evidence>
<dbReference type="Proteomes" id="UP000070544">
    <property type="component" value="Unassembled WGS sequence"/>
</dbReference>